<reference evidence="1" key="1">
    <citation type="journal article" date="2014" name="Int. J. Syst. Evol. Microbiol.">
        <title>Complete genome sequence of Corynebacterium casei LMG S-19264T (=DSM 44701T), isolated from a smear-ripened cheese.</title>
        <authorList>
            <consortium name="US DOE Joint Genome Institute (JGI-PGF)"/>
            <person name="Walter F."/>
            <person name="Albersmeier A."/>
            <person name="Kalinowski J."/>
            <person name="Ruckert C."/>
        </authorList>
    </citation>
    <scope>NUCLEOTIDE SEQUENCE</scope>
    <source>
        <strain evidence="1">CGMCC 1.15330</strain>
    </source>
</reference>
<comment type="caution">
    <text evidence="1">The sequence shown here is derived from an EMBL/GenBank/DDBJ whole genome shotgun (WGS) entry which is preliminary data.</text>
</comment>
<reference evidence="1" key="2">
    <citation type="submission" date="2020-09" db="EMBL/GenBank/DDBJ databases">
        <authorList>
            <person name="Sun Q."/>
            <person name="Zhou Y."/>
        </authorList>
    </citation>
    <scope>NUCLEOTIDE SEQUENCE</scope>
    <source>
        <strain evidence="1">CGMCC 1.15330</strain>
    </source>
</reference>
<sequence length="83" mass="8595">MRPVNRAAHPASPSAFAGFTAGEFLRMVDAGAYSDLRVELVRGAATVHAMAGPAGDTYADRAVIRVGEPLTVPGTDATIVIEI</sequence>
<protein>
    <submittedName>
        <fullName evidence="1">Uncharacterized protein</fullName>
    </submittedName>
</protein>
<accession>A0A916T0S2</accession>
<evidence type="ECO:0000313" key="1">
    <source>
        <dbReference type="EMBL" id="GGB25336.1"/>
    </source>
</evidence>
<gene>
    <name evidence="1" type="ORF">GCM10011380_13640</name>
</gene>
<evidence type="ECO:0000313" key="2">
    <source>
        <dbReference type="Proteomes" id="UP000623067"/>
    </source>
</evidence>
<dbReference type="Proteomes" id="UP000623067">
    <property type="component" value="Unassembled WGS sequence"/>
</dbReference>
<name>A0A916T0S2_9SPHN</name>
<dbReference type="EMBL" id="BMIH01000002">
    <property type="protein sequence ID" value="GGB25336.1"/>
    <property type="molecule type" value="Genomic_DNA"/>
</dbReference>
<dbReference type="AlphaFoldDB" id="A0A916T0S2"/>
<proteinExistence type="predicted"/>
<keyword evidence="2" id="KW-1185">Reference proteome</keyword>
<organism evidence="1 2">
    <name type="scientific">Sphingomonas metalli</name>
    <dbReference type="NCBI Taxonomy" id="1779358"/>
    <lineage>
        <taxon>Bacteria</taxon>
        <taxon>Pseudomonadati</taxon>
        <taxon>Pseudomonadota</taxon>
        <taxon>Alphaproteobacteria</taxon>
        <taxon>Sphingomonadales</taxon>
        <taxon>Sphingomonadaceae</taxon>
        <taxon>Sphingomonas</taxon>
    </lineage>
</organism>